<gene>
    <name evidence="2" type="ORF">COT25_00680</name>
</gene>
<feature type="domain" description="Xylose isomerase-like TIM barrel" evidence="1">
    <location>
        <begin position="30"/>
        <end position="258"/>
    </location>
</feature>
<dbReference type="AlphaFoldDB" id="A0A2H0YTS2"/>
<dbReference type="PANTHER" id="PTHR12110:SF21">
    <property type="entry name" value="XYLOSE ISOMERASE-LIKE TIM BARREL DOMAIN-CONTAINING PROTEIN"/>
    <property type="match status" value="1"/>
</dbReference>
<dbReference type="PANTHER" id="PTHR12110">
    <property type="entry name" value="HYDROXYPYRUVATE ISOMERASE"/>
    <property type="match status" value="1"/>
</dbReference>
<dbReference type="EMBL" id="PEXV01000023">
    <property type="protein sequence ID" value="PIS41894.1"/>
    <property type="molecule type" value="Genomic_DNA"/>
</dbReference>
<evidence type="ECO:0000259" key="1">
    <source>
        <dbReference type="Pfam" id="PF01261"/>
    </source>
</evidence>
<dbReference type="Gene3D" id="3.20.20.150">
    <property type="entry name" value="Divalent-metal-dependent TIM barrel enzymes"/>
    <property type="match status" value="1"/>
</dbReference>
<dbReference type="InterPro" id="IPR013022">
    <property type="entry name" value="Xyl_isomerase-like_TIM-brl"/>
</dbReference>
<sequence>MKSAGVFLNITTNDHKTLEERIGFIRSLEGVNHIELWLEYATWSEEDSEWLKQQLAEFDLIMHAPFINISFVADQKEIREASVAIMKRAFDHARLLGVKVVTVHVGWRPLYMSADEAFALALPAMQELVQYAKDDFRVSIENLPENFGTMIRYPVALQEVADILKKIPELYATVDLGHCLQNNDTYEEFFTSYTDRISNIHVHNAQLKGKAHFGFEEKGDIDLQQFLRFLKKIQYKNYFTFEILGDEKIRSSWEFLKRVV</sequence>
<dbReference type="SUPFAM" id="SSF51658">
    <property type="entry name" value="Xylose isomerase-like"/>
    <property type="match status" value="1"/>
</dbReference>
<organism evidence="2 3">
    <name type="scientific">Candidatus Kerfeldbacteria bacterium CG08_land_8_20_14_0_20_42_7</name>
    <dbReference type="NCBI Taxonomy" id="2014245"/>
    <lineage>
        <taxon>Bacteria</taxon>
        <taxon>Candidatus Kerfeldiibacteriota</taxon>
    </lineage>
</organism>
<evidence type="ECO:0000313" key="2">
    <source>
        <dbReference type="EMBL" id="PIS41894.1"/>
    </source>
</evidence>
<dbReference type="InterPro" id="IPR050312">
    <property type="entry name" value="IolE/XylAMocC-like"/>
</dbReference>
<protein>
    <recommendedName>
        <fullName evidence="1">Xylose isomerase-like TIM barrel domain-containing protein</fullName>
    </recommendedName>
</protein>
<comment type="caution">
    <text evidence="2">The sequence shown here is derived from an EMBL/GenBank/DDBJ whole genome shotgun (WGS) entry which is preliminary data.</text>
</comment>
<dbReference type="Proteomes" id="UP000228711">
    <property type="component" value="Unassembled WGS sequence"/>
</dbReference>
<dbReference type="Pfam" id="PF01261">
    <property type="entry name" value="AP_endonuc_2"/>
    <property type="match status" value="1"/>
</dbReference>
<proteinExistence type="predicted"/>
<accession>A0A2H0YTS2</accession>
<dbReference type="InterPro" id="IPR036237">
    <property type="entry name" value="Xyl_isomerase-like_sf"/>
</dbReference>
<reference evidence="3" key="1">
    <citation type="submission" date="2017-09" db="EMBL/GenBank/DDBJ databases">
        <title>Depth-based differentiation of microbial function through sediment-hosted aquifers and enrichment of novel symbionts in the deep terrestrial subsurface.</title>
        <authorList>
            <person name="Probst A.J."/>
            <person name="Ladd B."/>
            <person name="Jarett J.K."/>
            <person name="Geller-Mcgrath D.E."/>
            <person name="Sieber C.M.K."/>
            <person name="Emerson J.B."/>
            <person name="Anantharaman K."/>
            <person name="Thomas B.C."/>
            <person name="Malmstrom R."/>
            <person name="Stieglmeier M."/>
            <person name="Klingl A."/>
            <person name="Woyke T."/>
            <person name="Ryan C.M."/>
            <person name="Banfield J.F."/>
        </authorList>
    </citation>
    <scope>NUCLEOTIDE SEQUENCE [LARGE SCALE GENOMIC DNA]</scope>
</reference>
<name>A0A2H0YTS2_9BACT</name>
<evidence type="ECO:0000313" key="3">
    <source>
        <dbReference type="Proteomes" id="UP000228711"/>
    </source>
</evidence>